<dbReference type="AlphaFoldDB" id="A0A1J4PXA4"/>
<dbReference type="GO" id="GO:0004252">
    <property type="term" value="F:serine-type endopeptidase activity"/>
    <property type="evidence" value="ECO:0007669"/>
    <property type="project" value="InterPro"/>
</dbReference>
<protein>
    <recommendedName>
        <fullName evidence="2">Peptidase S1 domain-containing protein</fullName>
    </recommendedName>
</protein>
<accession>A0A1J4PXA4</accession>
<proteinExistence type="predicted"/>
<dbReference type="InterPro" id="IPR018114">
    <property type="entry name" value="TRYPSIN_HIS"/>
</dbReference>
<dbReference type="InterPro" id="IPR009003">
    <property type="entry name" value="Peptidase_S1_PA"/>
</dbReference>
<dbReference type="GO" id="GO:0006508">
    <property type="term" value="P:proteolysis"/>
    <property type="evidence" value="ECO:0007669"/>
    <property type="project" value="InterPro"/>
</dbReference>
<dbReference type="Gene3D" id="2.40.10.10">
    <property type="entry name" value="Trypsin-like serine proteases"/>
    <property type="match status" value="2"/>
</dbReference>
<keyword evidence="4" id="KW-1185">Reference proteome</keyword>
<sequence length="404" mass="43079">MREGVPDDPVRPLTARGYGDDHGIRACAQYAAHPDTVDVDPAIYSSLSIDAPAGVVRLYVTDPAQAASLIRAAKKRDPRIRAGSIDVRKARYTLTQLHAARSALCIQQQNKKLQYRLSYVAVEPDGSGLEVGTPDPDQAATAPLAPLTGDPAPVEIRFVKAAAVRPTAWRDIKWSDSAPYIGGDSLVGPDHADGPNYLNRCTAGLPTVRNSDGKQALLTAAHCYRPSDRIYTHNPPAPATGKFYTAPDTGKDKYVGTVDPLFSYYYDAEELVGSSNSADISDSTSWKPIASTAYSYNGDYVCQDGIASFFMGFGAVCGIEVKNQDITYTIVSSDGKQHTTRGVEGTRLPTNDWTVAEGDSGGMVYADNGSSVQARGIVSAGHETTTEDPSDASNYSNGPKSLTS</sequence>
<name>A0A1J4PXA4_9ACTN</name>
<gene>
    <name evidence="3" type="ORF">VT52_021300</name>
</gene>
<evidence type="ECO:0000259" key="2">
    <source>
        <dbReference type="Pfam" id="PF00089"/>
    </source>
</evidence>
<dbReference type="InterPro" id="IPR043504">
    <property type="entry name" value="Peptidase_S1_PA_chymotrypsin"/>
</dbReference>
<dbReference type="InterPro" id="IPR001254">
    <property type="entry name" value="Trypsin_dom"/>
</dbReference>
<evidence type="ECO:0000313" key="4">
    <source>
        <dbReference type="Proteomes" id="UP000034838"/>
    </source>
</evidence>
<feature type="region of interest" description="Disordered" evidence="1">
    <location>
        <begin position="381"/>
        <end position="404"/>
    </location>
</feature>
<dbReference type="EMBL" id="LBDA02000051">
    <property type="protein sequence ID" value="OIK25563.1"/>
    <property type="molecule type" value="Genomic_DNA"/>
</dbReference>
<dbReference type="Proteomes" id="UP000034838">
    <property type="component" value="Unassembled WGS sequence"/>
</dbReference>
<feature type="compositionally biased region" description="Polar residues" evidence="1">
    <location>
        <begin position="391"/>
        <end position="404"/>
    </location>
</feature>
<reference evidence="3" key="1">
    <citation type="submission" date="2016-10" db="EMBL/GenBank/DDBJ databases">
        <title>Genome sequence of Streptomyces malaysiense MUSC 136.</title>
        <authorList>
            <person name="Lee L.-H."/>
            <person name="Ser H.-L."/>
        </authorList>
    </citation>
    <scope>NUCLEOTIDE SEQUENCE [LARGE SCALE GENOMIC DNA]</scope>
    <source>
        <strain evidence="3">MUSC 136</strain>
    </source>
</reference>
<organism evidence="3 4">
    <name type="scientific">Streptomyces malaysiense</name>
    <dbReference type="NCBI Taxonomy" id="1428626"/>
    <lineage>
        <taxon>Bacteria</taxon>
        <taxon>Bacillati</taxon>
        <taxon>Actinomycetota</taxon>
        <taxon>Actinomycetes</taxon>
        <taxon>Kitasatosporales</taxon>
        <taxon>Streptomycetaceae</taxon>
        <taxon>Streptomyces</taxon>
    </lineage>
</organism>
<evidence type="ECO:0000256" key="1">
    <source>
        <dbReference type="SAM" id="MobiDB-lite"/>
    </source>
</evidence>
<evidence type="ECO:0000313" key="3">
    <source>
        <dbReference type="EMBL" id="OIK25563.1"/>
    </source>
</evidence>
<dbReference type="PROSITE" id="PS00134">
    <property type="entry name" value="TRYPSIN_HIS"/>
    <property type="match status" value="1"/>
</dbReference>
<dbReference type="Pfam" id="PF00089">
    <property type="entry name" value="Trypsin"/>
    <property type="match status" value="1"/>
</dbReference>
<dbReference type="SUPFAM" id="SSF50494">
    <property type="entry name" value="Trypsin-like serine proteases"/>
    <property type="match status" value="1"/>
</dbReference>
<comment type="caution">
    <text evidence="3">The sequence shown here is derived from an EMBL/GenBank/DDBJ whole genome shotgun (WGS) entry which is preliminary data.</text>
</comment>
<feature type="domain" description="Peptidase S1" evidence="2">
    <location>
        <begin position="214"/>
        <end position="387"/>
    </location>
</feature>